<accession>A0ACD1E8M3</accession>
<dbReference type="Proteomes" id="UP000681794">
    <property type="component" value="Chromosome"/>
</dbReference>
<reference evidence="1" key="1">
    <citation type="submission" date="2021-06" db="EMBL/GenBank/DDBJ databases">
        <authorList>
            <person name="Ellington A.J."/>
            <person name="Bryan N.C."/>
            <person name="Christner B.C."/>
            <person name="Reisch C.R."/>
        </authorList>
    </citation>
    <scope>NUCLEOTIDE SEQUENCE</scope>
    <source>
        <strain evidence="1">L6-1</strain>
    </source>
</reference>
<evidence type="ECO:0000313" key="2">
    <source>
        <dbReference type="Proteomes" id="UP000681794"/>
    </source>
</evidence>
<dbReference type="EMBL" id="CP076544">
    <property type="protein sequence ID" value="QWS35134.1"/>
    <property type="molecule type" value="Genomic_DNA"/>
</dbReference>
<proteinExistence type="predicted"/>
<keyword evidence="2" id="KW-1185">Reference proteome</keyword>
<protein>
    <submittedName>
        <fullName evidence="1">PD-(D/E)XK nuclease family protein</fullName>
    </submittedName>
</protein>
<gene>
    <name evidence="1" type="ORF">KM842_07245</name>
</gene>
<organism evidence="1 2">
    <name type="scientific">Curtobacterium aetherium</name>
    <dbReference type="NCBI Taxonomy" id="2841594"/>
    <lineage>
        <taxon>Bacteria</taxon>
        <taxon>Bacillati</taxon>
        <taxon>Actinomycetota</taxon>
        <taxon>Actinomycetes</taxon>
        <taxon>Micrococcales</taxon>
        <taxon>Microbacteriaceae</taxon>
        <taxon>Curtobacterium</taxon>
    </lineage>
</organism>
<sequence length="388" mass="43345">MSRSLAEQFNVFRVMHHGTHEKQLSNVFAWLLRVDATHHLGDLFQRILLLRVNKARPSGDQLPLSGFRVLQEVDTTITAEPGKDIADIVLLRDDTAVMIENFETSDGHGHDYESYRTYGSANERQSVVVMLCVRRERQKLSMGWENAVVVAYSEVLDDLRTHLDTDRGWREENPRQNVFINELVDQFVEGPQAMTVQDQLEFIKTMCETGESARYGRRNREAVAAEFAGQVAQHAQRQFEDSRKTLGLIKQSLRRYAEPTLRVLVNEATGGVVQSVSANFQGRWEWSTTLVTGDGEPNIFLAFGPTAATENERAPEPVSDPDYSRVFVARQAGAGIDRIVQTDVSLGEVIAGIDPDDDRLGLTVVALLQENTEEGETASIALPAGPSY</sequence>
<evidence type="ECO:0000313" key="1">
    <source>
        <dbReference type="EMBL" id="QWS35134.1"/>
    </source>
</evidence>
<name>A0ACD1E8M3_9MICO</name>